<dbReference type="SUPFAM" id="SSF56112">
    <property type="entry name" value="Protein kinase-like (PK-like)"/>
    <property type="match status" value="1"/>
</dbReference>
<keyword evidence="4" id="KW-1185">Reference proteome</keyword>
<feature type="compositionally biased region" description="Low complexity" evidence="1">
    <location>
        <begin position="449"/>
        <end position="463"/>
    </location>
</feature>
<dbReference type="InterPro" id="IPR011009">
    <property type="entry name" value="Kinase-like_dom_sf"/>
</dbReference>
<dbReference type="GO" id="GO:0004672">
    <property type="term" value="F:protein kinase activity"/>
    <property type="evidence" value="ECO:0007669"/>
    <property type="project" value="InterPro"/>
</dbReference>
<comment type="caution">
    <text evidence="3">The sequence shown here is derived from an EMBL/GenBank/DDBJ whole genome shotgun (WGS) entry which is preliminary data.</text>
</comment>
<feature type="compositionally biased region" description="Pro residues" evidence="1">
    <location>
        <begin position="545"/>
        <end position="567"/>
    </location>
</feature>
<feature type="domain" description="Protein kinase" evidence="2">
    <location>
        <begin position="35"/>
        <end position="313"/>
    </location>
</feature>
<dbReference type="InterPro" id="IPR000719">
    <property type="entry name" value="Prot_kinase_dom"/>
</dbReference>
<dbReference type="Proteomes" id="UP000252586">
    <property type="component" value="Unassembled WGS sequence"/>
</dbReference>
<feature type="compositionally biased region" description="Pro residues" evidence="1">
    <location>
        <begin position="495"/>
        <end position="508"/>
    </location>
</feature>
<proteinExistence type="predicted"/>
<protein>
    <recommendedName>
        <fullName evidence="2">Protein kinase domain-containing protein</fullName>
    </recommendedName>
</protein>
<organism evidence="3 4">
    <name type="scientific">Nocardia puris</name>
    <dbReference type="NCBI Taxonomy" id="208602"/>
    <lineage>
        <taxon>Bacteria</taxon>
        <taxon>Bacillati</taxon>
        <taxon>Actinomycetota</taxon>
        <taxon>Actinomycetes</taxon>
        <taxon>Mycobacteriales</taxon>
        <taxon>Nocardiaceae</taxon>
        <taxon>Nocardia</taxon>
    </lineage>
</organism>
<evidence type="ECO:0000256" key="1">
    <source>
        <dbReference type="SAM" id="MobiDB-lite"/>
    </source>
</evidence>
<feature type="region of interest" description="Disordered" evidence="1">
    <location>
        <begin position="436"/>
        <end position="573"/>
    </location>
</feature>
<dbReference type="RefSeq" id="WP_067511517.1">
    <property type="nucleotide sequence ID" value="NZ_CP107943.1"/>
</dbReference>
<dbReference type="AlphaFoldDB" id="A0A366CZ51"/>
<dbReference type="PROSITE" id="PS50011">
    <property type="entry name" value="PROTEIN_KINASE_DOM"/>
    <property type="match status" value="1"/>
</dbReference>
<evidence type="ECO:0000259" key="2">
    <source>
        <dbReference type="PROSITE" id="PS50011"/>
    </source>
</evidence>
<reference evidence="3 4" key="1">
    <citation type="submission" date="2018-06" db="EMBL/GenBank/DDBJ databases">
        <title>Genomic Encyclopedia of Type Strains, Phase IV (KMG-IV): sequencing the most valuable type-strain genomes for metagenomic binning, comparative biology and taxonomic classification.</title>
        <authorList>
            <person name="Goeker M."/>
        </authorList>
    </citation>
    <scope>NUCLEOTIDE SEQUENCE [LARGE SCALE GENOMIC DNA]</scope>
    <source>
        <strain evidence="3 4">DSM 44599</strain>
    </source>
</reference>
<sequence length="730" mass="78508">MSLPSLLDYQQAVLHPEIAFPRDPELRAGKAAMTPLGTAAVASGGFAATFRIHSPGSGRSYAVRCFHKLTTDATLAQRYAQIAQFVTSNPQLDFLVDVRYDTNGVVVGGSSHPMVRMPWITGDPLGDWVDDHFDEPDAIEAVRRNLADAVRRLRAVHVAHGDLQHGNVMVGDDYAVTLIDYDGMYLRELEPYGAAERGHPNYQHPDRGSRFDENLDLFSAYVIDLSLAAIAQDPDLWDKFGGGGQNLLFSASDYADPGTSKVFDALLASPLAPRARVLKQACITSYEQIEDALSGKPTQSRTATATAAPTPTVMLASNAAALRRRQGDQVTIVGTVDSTKWLYKPHWSGAVALINFGSYVKGDFTVVAFGPVASALERLYGKGLYKLKGQTVTLTGLVTLYQAKRATNLTPQMVLSRAAQLKTLDAAAYATMMSAASGTTKVRTPPTIPRASSRTDTAATASAAPPPKPKPQARPAASPTGINDLLSTMSARFPVSPPPPSPAAPPKAPKPKREAPKPETPPPPRPTPGPATARPVPTRTEARPTVPPVSYPPPPPRYPPSYPPQWAQPPRRKRHRRVPTAFLLAIGAIWVVMLGLTARGCVATFDSSAPPPAPIRFQSASSNLSCLVVFESPASVRCDAGQVLYQPPPPPPNCAPEHFGRTVVLTEGHGAAFACATDSLIDPSLPVLEYNTTRTYGPFRCSIDYHSGVTCREANSSRGFRIERDSFEIY</sequence>
<accession>A0A366CZ51</accession>
<evidence type="ECO:0000313" key="3">
    <source>
        <dbReference type="EMBL" id="RBO83081.1"/>
    </source>
</evidence>
<dbReference type="Gene3D" id="1.10.510.10">
    <property type="entry name" value="Transferase(Phosphotransferase) domain 1"/>
    <property type="match status" value="1"/>
</dbReference>
<dbReference type="STRING" id="1210090.GCA_001613185_04840"/>
<feature type="compositionally biased region" description="Low complexity" evidence="1">
    <location>
        <begin position="530"/>
        <end position="539"/>
    </location>
</feature>
<dbReference type="EMBL" id="QNRE01000019">
    <property type="protein sequence ID" value="RBO83081.1"/>
    <property type="molecule type" value="Genomic_DNA"/>
</dbReference>
<dbReference type="OrthoDB" id="9795390at2"/>
<dbReference type="GO" id="GO:0005524">
    <property type="term" value="F:ATP binding"/>
    <property type="evidence" value="ECO:0007669"/>
    <property type="project" value="InterPro"/>
</dbReference>
<evidence type="ECO:0000313" key="4">
    <source>
        <dbReference type="Proteomes" id="UP000252586"/>
    </source>
</evidence>
<feature type="compositionally biased region" description="Pro residues" evidence="1">
    <location>
        <begin position="518"/>
        <end position="529"/>
    </location>
</feature>
<name>A0A366CZ51_9NOCA</name>
<gene>
    <name evidence="3" type="ORF">DFR74_1193</name>
</gene>